<sequence length="1177" mass="125820">MDHNPRPGPPPGVRIHWDRRVSVDAESVTFEATSSTNQYPTNIVAKVFYRKQSLSLSAQHCCSCPGATLPILYQGVVPASLSALRNLKGYQRSIPRYEYHPYVLVPRVQGSLETHPALDPSCINPTNPDTYIAALDLCLNVVRPLSWLHQSGYVHGRVSASTVVRVLPADLLADDHKGISLARHPAGPVWLLGEMTPCPTLIPIERPPNADPEWVTDASEALDVRHAVQTLLSVMCGGGSWKAALVSLAPSPLRSQIKHWLRTPPVAADALAYLNREWEAAWQAAASSGVIDMGAVKGASRGSFGSGVSGSTLQSEDTPHAEGEAEGDGDSVSEFHLSDALVTSSSSSEGEAGGEAPPHRGASVPDRDTRGPSPLQRDSSNLASLYRKLGGGREKSLASIRRLSVDAYARRQDEREMEAQRSRAMFGASESSSEGESAQSESDDSTGSSVGTLPYTDGVSGISPGHRDQLLSLGVGQGSSEDRDCHTEEESVSAHQSEHGMSHGERETEGGFESVPADVSPRPQLNILDLVVDMSVDTASPKVARAKRERERRRAEMLKREREREERERQKQMEEERSPPTPPDVPPFGQSADSSETEPLSSQGGEDIGSDPMGEGEGEEEQPDSGQSPQRLPMCMMNGPRDMSDDEPPSYCPPVPSRYMVDMGEGGAPSSSDRPPDRGPSVPVDLVDMTHTIDGESESDGVTRVHSVSVLESMSQGGRGVSSPCAECLKPGTPLGAEGVGLSLSPSVSTPGAPHDSTADTPSAPSGQMLLVPDRGNAHTDQVYHIHPDDTESRGMGPRCCSVAHGLDDGSGQGAGAQRDRGQISVYGDVPLWASPSSEGAPARASLDGGVGPERYVSWEVTVVRLDRAQTFGVGVGMRDRLAKGDQSSITSSFLYLHSPSIPPGPTDNAYIADVRFARQDRLTLLFDRLFNQLSVTHNQREVGVVYSVAGAGAVGPGHVLVPYFLLNGAEVEVSPAVMHDEPPTLPHPRTWGFHHSGSHVQTMDRRATLIGPRDSVALAPGSVSLTQSEGCDTHVWRVLVAEVEAGCRPVLEVGLAQVPHGTVDDTLSLHLHLSHGSTRSVPLYTFSPKRMQCRTLRVSQRQTLPKVKAGSVLSLVYTPAQSLFKCRVNRGMYRTMHCEGGLSPDGPVVPVFAAKGVRLTLLGEDTPVGKGCMCCC</sequence>
<feature type="region of interest" description="Disordered" evidence="1">
    <location>
        <begin position="396"/>
        <end position="685"/>
    </location>
</feature>
<evidence type="ECO:0000313" key="3">
    <source>
        <dbReference type="Proteomes" id="UP000265618"/>
    </source>
</evidence>
<comment type="caution">
    <text evidence="2">The sequence shown here is derived from an EMBL/GenBank/DDBJ whole genome shotgun (WGS) entry which is preliminary data.</text>
</comment>
<feature type="compositionally biased region" description="Basic and acidic residues" evidence="1">
    <location>
        <begin position="408"/>
        <end position="421"/>
    </location>
</feature>
<evidence type="ECO:0000313" key="2">
    <source>
        <dbReference type="EMBL" id="GIQ83038.1"/>
    </source>
</evidence>
<feature type="region of interest" description="Disordered" evidence="1">
    <location>
        <begin position="301"/>
        <end position="382"/>
    </location>
</feature>
<feature type="compositionally biased region" description="Basic and acidic residues" evidence="1">
    <location>
        <begin position="480"/>
        <end position="489"/>
    </location>
</feature>
<dbReference type="AlphaFoldDB" id="A0A9K3GHC4"/>
<evidence type="ECO:0000256" key="1">
    <source>
        <dbReference type="SAM" id="MobiDB-lite"/>
    </source>
</evidence>
<feature type="compositionally biased region" description="Acidic residues" evidence="1">
    <location>
        <begin position="614"/>
        <end position="623"/>
    </location>
</feature>
<feature type="compositionally biased region" description="Low complexity" evidence="1">
    <location>
        <begin position="344"/>
        <end position="356"/>
    </location>
</feature>
<feature type="compositionally biased region" description="Low complexity" evidence="1">
    <location>
        <begin position="668"/>
        <end position="685"/>
    </location>
</feature>
<keyword evidence="3" id="KW-1185">Reference proteome</keyword>
<organism evidence="2 3">
    <name type="scientific">Kipferlia bialata</name>
    <dbReference type="NCBI Taxonomy" id="797122"/>
    <lineage>
        <taxon>Eukaryota</taxon>
        <taxon>Metamonada</taxon>
        <taxon>Carpediemonas-like organisms</taxon>
        <taxon>Kipferlia</taxon>
    </lineage>
</organism>
<proteinExistence type="predicted"/>
<accession>A0A9K3GHC4</accession>
<feature type="compositionally biased region" description="Low complexity" evidence="1">
    <location>
        <begin position="427"/>
        <end position="440"/>
    </location>
</feature>
<feature type="region of interest" description="Disordered" evidence="1">
    <location>
        <begin position="739"/>
        <end position="774"/>
    </location>
</feature>
<dbReference type="Proteomes" id="UP000265618">
    <property type="component" value="Unassembled WGS sequence"/>
</dbReference>
<reference evidence="2 3" key="1">
    <citation type="journal article" date="2018" name="PLoS ONE">
        <title>The draft genome of Kipferlia bialata reveals reductive genome evolution in fornicate parasites.</title>
        <authorList>
            <person name="Tanifuji G."/>
            <person name="Takabayashi S."/>
            <person name="Kume K."/>
            <person name="Takagi M."/>
            <person name="Nakayama T."/>
            <person name="Kamikawa R."/>
            <person name="Inagaki Y."/>
            <person name="Hashimoto T."/>
        </authorList>
    </citation>
    <scope>NUCLEOTIDE SEQUENCE [LARGE SCALE GENOMIC DNA]</scope>
    <source>
        <strain evidence="2">NY0173</strain>
    </source>
</reference>
<feature type="compositionally biased region" description="Basic and acidic residues" evidence="1">
    <location>
        <begin position="546"/>
        <end position="578"/>
    </location>
</feature>
<protein>
    <submittedName>
        <fullName evidence="2">Uncharacterized protein</fullName>
    </submittedName>
</protein>
<name>A0A9K3GHC4_9EUKA</name>
<dbReference type="EMBL" id="BDIP01000902">
    <property type="protein sequence ID" value="GIQ83038.1"/>
    <property type="molecule type" value="Genomic_DNA"/>
</dbReference>
<gene>
    <name evidence="2" type="ORF">KIPB_004285</name>
</gene>
<feature type="compositionally biased region" description="Polar residues" evidence="1">
    <location>
        <begin position="591"/>
        <end position="604"/>
    </location>
</feature>
<feature type="compositionally biased region" description="Basic and acidic residues" evidence="1">
    <location>
        <begin position="496"/>
        <end position="509"/>
    </location>
</feature>